<feature type="transmembrane region" description="Helical" evidence="1">
    <location>
        <begin position="62"/>
        <end position="86"/>
    </location>
</feature>
<organism evidence="2 3">
    <name type="scientific">Quillaja saponaria</name>
    <name type="common">Soap bark tree</name>
    <dbReference type="NCBI Taxonomy" id="32244"/>
    <lineage>
        <taxon>Eukaryota</taxon>
        <taxon>Viridiplantae</taxon>
        <taxon>Streptophyta</taxon>
        <taxon>Embryophyta</taxon>
        <taxon>Tracheophyta</taxon>
        <taxon>Spermatophyta</taxon>
        <taxon>Magnoliopsida</taxon>
        <taxon>eudicotyledons</taxon>
        <taxon>Gunneridae</taxon>
        <taxon>Pentapetalae</taxon>
        <taxon>rosids</taxon>
        <taxon>fabids</taxon>
        <taxon>Fabales</taxon>
        <taxon>Quillajaceae</taxon>
        <taxon>Quillaja</taxon>
    </lineage>
</organism>
<protein>
    <submittedName>
        <fullName evidence="2">Transmembrane protein</fullName>
    </submittedName>
</protein>
<dbReference type="KEGG" id="qsa:O6P43_001344"/>
<evidence type="ECO:0000313" key="3">
    <source>
        <dbReference type="Proteomes" id="UP001163823"/>
    </source>
</evidence>
<keyword evidence="1" id="KW-0472">Membrane</keyword>
<reference evidence="2 3" key="1">
    <citation type="journal article" date="2023" name="Science">
        <title>Elucidation of the pathway for biosynthesis of saponin adjuvants from the soapbark tree.</title>
        <authorList>
            <person name="Reed J."/>
            <person name="Orme A."/>
            <person name="El-Demerdash A."/>
            <person name="Owen C."/>
            <person name="Martin L.B.B."/>
            <person name="Misra R.C."/>
            <person name="Kikuchi S."/>
            <person name="Rejzek M."/>
            <person name="Martin A.C."/>
            <person name="Harkess A."/>
            <person name="Leebens-Mack J."/>
            <person name="Louveau T."/>
            <person name="Stephenson M.J."/>
            <person name="Osbourn A."/>
        </authorList>
    </citation>
    <scope>NUCLEOTIDE SEQUENCE [LARGE SCALE GENOMIC DNA]</scope>
    <source>
        <strain evidence="2">S10</strain>
    </source>
</reference>
<keyword evidence="1 2" id="KW-0812">Transmembrane</keyword>
<evidence type="ECO:0000256" key="1">
    <source>
        <dbReference type="SAM" id="Phobius"/>
    </source>
</evidence>
<sequence length="133" mass="13745">MPAANVFQWDSHAFFTHLPNLIAINIIAWTFTFSSTVSDLNLSHNSSNASVSLAYCRILSPIIAMAPVSSFKALAVVFVVAIFAAVASAQDFDLSPSSSPAPSPDAGAAGSVSTSMAMIGASILLSVLAVLKQ</sequence>
<accession>A0AAD7QIN2</accession>
<dbReference type="AlphaFoldDB" id="A0AAD7QIN2"/>
<dbReference type="Proteomes" id="UP001163823">
    <property type="component" value="Chromosome 1"/>
</dbReference>
<gene>
    <name evidence="2" type="ORF">O6P43_001344</name>
</gene>
<feature type="transmembrane region" description="Helical" evidence="1">
    <location>
        <begin position="106"/>
        <end position="131"/>
    </location>
</feature>
<dbReference type="PANTHER" id="PTHR33659">
    <property type="entry name" value="PROTEIN, PUTATIVE-RELATED-RELATED"/>
    <property type="match status" value="1"/>
</dbReference>
<name>A0AAD7QIN2_QUISA</name>
<feature type="transmembrane region" description="Helical" evidence="1">
    <location>
        <begin position="20"/>
        <end position="42"/>
    </location>
</feature>
<keyword evidence="3" id="KW-1185">Reference proteome</keyword>
<dbReference type="EMBL" id="JARAOO010000001">
    <property type="protein sequence ID" value="KAJ7982196.1"/>
    <property type="molecule type" value="Genomic_DNA"/>
</dbReference>
<comment type="caution">
    <text evidence="2">The sequence shown here is derived from an EMBL/GenBank/DDBJ whole genome shotgun (WGS) entry which is preliminary data.</text>
</comment>
<dbReference type="PANTHER" id="PTHR33659:SF1">
    <property type="entry name" value="PROTEIN, PUTATIVE-RELATED"/>
    <property type="match status" value="1"/>
</dbReference>
<keyword evidence="1" id="KW-1133">Transmembrane helix</keyword>
<evidence type="ECO:0000313" key="2">
    <source>
        <dbReference type="EMBL" id="KAJ7982196.1"/>
    </source>
</evidence>
<proteinExistence type="predicted"/>